<feature type="transmembrane region" description="Helical" evidence="16">
    <location>
        <begin position="423"/>
        <end position="443"/>
    </location>
</feature>
<keyword evidence="5 14" id="KW-0547">Nucleotide-binding</keyword>
<evidence type="ECO:0000256" key="4">
    <source>
        <dbReference type="ARBA" id="ARBA00022723"/>
    </source>
</evidence>
<dbReference type="InterPro" id="IPR023299">
    <property type="entry name" value="ATPase_P-typ_cyto_dom_N"/>
</dbReference>
<dbReference type="GO" id="GO:0032456">
    <property type="term" value="P:endocytic recycling"/>
    <property type="evidence" value="ECO:0007669"/>
    <property type="project" value="TreeGrafter"/>
</dbReference>
<evidence type="ECO:0000256" key="6">
    <source>
        <dbReference type="ARBA" id="ARBA00022840"/>
    </source>
</evidence>
<feature type="binding site" evidence="15">
    <location>
        <position position="537"/>
    </location>
    <ligand>
        <name>Mg(2+)</name>
        <dbReference type="ChEBI" id="CHEBI:18420"/>
    </ligand>
</feature>
<protein>
    <recommendedName>
        <fullName evidence="16">Phospholipid-transporting ATPase</fullName>
        <ecNumber evidence="16">7.6.2.1</ecNumber>
    </recommendedName>
</protein>
<dbReference type="Gene3D" id="2.70.150.10">
    <property type="entry name" value="Calcium-transporting ATPase, cytoplasmic transduction domain A"/>
    <property type="match status" value="1"/>
</dbReference>
<feature type="binding site" evidence="14">
    <location>
        <position position="1144"/>
    </location>
    <ligand>
        <name>ATP</name>
        <dbReference type="ChEBI" id="CHEBI:30616"/>
    </ligand>
</feature>
<keyword evidence="3 16" id="KW-0812">Transmembrane</keyword>
<comment type="cofactor">
    <cofactor evidence="15">
        <name>Mg(2+)</name>
        <dbReference type="ChEBI" id="CHEBI:18420"/>
    </cofactor>
</comment>
<feature type="binding site" evidence="14">
    <location>
        <position position="1057"/>
    </location>
    <ligand>
        <name>ATP</name>
        <dbReference type="ChEBI" id="CHEBI:30616"/>
    </ligand>
</feature>
<evidence type="ECO:0000256" key="2">
    <source>
        <dbReference type="ARBA" id="ARBA00008109"/>
    </source>
</evidence>
<dbReference type="FunFam" id="3.40.50.1000:FF:000014">
    <property type="entry name" value="Phospholipid-transporting ATPase"/>
    <property type="match status" value="1"/>
</dbReference>
<dbReference type="InterPro" id="IPR006539">
    <property type="entry name" value="P-type_ATPase_IV"/>
</dbReference>
<feature type="binding site" evidence="15">
    <location>
        <position position="539"/>
    </location>
    <ligand>
        <name>Mg(2+)</name>
        <dbReference type="ChEBI" id="CHEBI:18420"/>
    </ligand>
</feature>
<comment type="similarity">
    <text evidence="2 16">Belongs to the cation transport ATPase (P-type) (TC 3.A.3) family. Type IV subfamily.</text>
</comment>
<dbReference type="OrthoDB" id="377733at2759"/>
<dbReference type="Pfam" id="PF13246">
    <property type="entry name" value="Cation_ATPase"/>
    <property type="match status" value="1"/>
</dbReference>
<dbReference type="SUPFAM" id="SSF81653">
    <property type="entry name" value="Calcium ATPase, transduction domain A"/>
    <property type="match status" value="1"/>
</dbReference>
<dbReference type="Gene3D" id="3.40.50.1000">
    <property type="entry name" value="HAD superfamily/HAD-like"/>
    <property type="match status" value="1"/>
</dbReference>
<feature type="binding site" evidence="14">
    <location>
        <position position="976"/>
    </location>
    <ligand>
        <name>ATP</name>
        <dbReference type="ChEBI" id="CHEBI:30616"/>
    </ligand>
</feature>
<dbReference type="NCBIfam" id="TIGR01494">
    <property type="entry name" value="ATPase_P-type"/>
    <property type="match status" value="1"/>
</dbReference>
<keyword evidence="6 14" id="KW-0067">ATP-binding</keyword>
<evidence type="ECO:0000256" key="14">
    <source>
        <dbReference type="PIRSR" id="PIRSR606539-2"/>
    </source>
</evidence>
<feature type="transmembrane region" description="Helical" evidence="16">
    <location>
        <begin position="1343"/>
        <end position="1360"/>
    </location>
</feature>
<organism evidence="19 20">
    <name type="scientific">Zygosaccharomyces bailii (strain CLIB 213 / ATCC 58445 / CBS 680 / BCRC 21525 / NBRC 1098 / NCYC 1416 / NRRL Y-2227)</name>
    <dbReference type="NCBI Taxonomy" id="1333698"/>
    <lineage>
        <taxon>Eukaryota</taxon>
        <taxon>Fungi</taxon>
        <taxon>Dikarya</taxon>
        <taxon>Ascomycota</taxon>
        <taxon>Saccharomycotina</taxon>
        <taxon>Saccharomycetes</taxon>
        <taxon>Saccharomycetales</taxon>
        <taxon>Saccharomycetaceae</taxon>
        <taxon>Zygosaccharomyces</taxon>
    </lineage>
</organism>
<feature type="transmembrane region" description="Helical" evidence="16">
    <location>
        <begin position="1260"/>
        <end position="1281"/>
    </location>
</feature>
<feature type="active site" description="4-aspartylphosphate intermediate" evidence="13">
    <location>
        <position position="537"/>
    </location>
</feature>
<evidence type="ECO:0000256" key="12">
    <source>
        <dbReference type="ARBA" id="ARBA00049128"/>
    </source>
</evidence>
<dbReference type="InterPro" id="IPR032631">
    <property type="entry name" value="P-type_ATPase_N"/>
</dbReference>
<feature type="domain" description="P-type ATPase C-terminal" evidence="18">
    <location>
        <begin position="1199"/>
        <end position="1445"/>
    </location>
</feature>
<keyword evidence="4 15" id="KW-0479">Metal-binding</keyword>
<keyword evidence="7 15" id="KW-0460">Magnesium</keyword>
<feature type="binding site" evidence="14">
    <location>
        <position position="1056"/>
    </location>
    <ligand>
        <name>ATP</name>
        <dbReference type="ChEBI" id="CHEBI:30616"/>
    </ligand>
</feature>
<dbReference type="PRINTS" id="PR00119">
    <property type="entry name" value="CATATPASE"/>
</dbReference>
<dbReference type="GO" id="GO:0005886">
    <property type="term" value="C:plasma membrane"/>
    <property type="evidence" value="ECO:0007669"/>
    <property type="project" value="TreeGrafter"/>
</dbReference>
<evidence type="ECO:0000313" key="19">
    <source>
        <dbReference type="EMBL" id="CDF87326.1"/>
    </source>
</evidence>
<evidence type="ECO:0000259" key="17">
    <source>
        <dbReference type="Pfam" id="PF16209"/>
    </source>
</evidence>
<keyword evidence="20" id="KW-1185">Reference proteome</keyword>
<gene>
    <name evidence="19" type="ORF">BN860_03884g</name>
</gene>
<feature type="transmembrane region" description="Helical" evidence="16">
    <location>
        <begin position="173"/>
        <end position="192"/>
    </location>
</feature>
<dbReference type="GO" id="GO:0006892">
    <property type="term" value="P:post-Golgi vesicle-mediated transport"/>
    <property type="evidence" value="ECO:0007669"/>
    <property type="project" value="TreeGrafter"/>
</dbReference>
<sequence>MAENSVKRKRAASLRTQMFNKHMYDMFNGCNDQTIELTDVNEVESDEGDVWEDEEGEYEEESVNNRPNFFTRLMDALQNKQRILRSKNGRQIPVSLDHETKEYKHYTHKESNLLADERTDRPYVSNQISSCKYTVYTFLPRQLYYQFSKFANVYFFLISLLQVIYGWSTKIPYTMMIQLCVFIGFSMAREAYDDFKRHCLDKKENEKYAKVLTKSIKSNESNCKGVSREVPRSTEGNNTGIDACNKLDTRFTNFPLLFERHGVAVELRRWKDLAVGDFILLSQDDWVPADLLLLTTDGNEDRCFVETTSLNGELNLKSKQPHKKLNKLACAASGLANINAKITVEDPNIDLDSFEGNLLLDYDETDDAKKYSLNLENVLFRGSILRNTSNAVGVILFTGEETKIRMSANRNPMIKIPKLQRKLNLVVLFMVIVVIIMVIFSSLTHVVSEKRCFLESALWYLFQQEHTQPSKFMSFLLLYTNIIPSSLYFNMEAIKLVQSKLIEADFSMYDEKTNTSCEARTTSNTEELGQVSHIFSDKTGTLTENKLVLRKFSLCGTSWIHSTGFTRCEREIARPIPRTAIETNCFDIESTGIDINIVCTPKEQFLNKTRKPAEYKAISLNFDSQKPEVNRKKKSIGSTDHVSSKGLGSLKNSFDLIAYIQSHPNSIFAEKVRFFILCLALSHTSSSKKYNTSFDDNTAEYPSPNPDEVALLRAAKDLGFIMCNRNGKILTIKSFPNGFDGSPLNQEYEILETIEFSSDRKRMSVLVKMPNEQDKVLLICKGADDVILEKISDHKVMEQKLKEVTTATKRRKDEEAEVVIHQRRFLEEVLEDDEKPNIGYRLPTTYDESLALIALRRSQLRKKKTYGHSEDMAINSVDEFLDVIKCTQEKVDDIVLNNRIIMKKQQIEKYSRTNSADSLSNQPNAKYMGASGSKCFSDEELEMLNYIGNDELISNNEYVMEKTLQAIDEFSTEGLRTLLYGYKWIDISEYQEWAERYHAAKISSKDYETSAEEMIEEIEGKLELLGVAAIEDRLQEDVAGSIEKIRRAGIKIWMLTGDKRETAINVGYSCGLIHDYSTLIILTKNDEDIISKMNAVTQEMNCGNVAHCVVVVDGYTLALFEGNPILMSVFLELSIKASSVICCRTSPSQKSMIVTNVKNFNQNLVTLAIGDGANDVAMIQSADIGINIMAKDNFQASGSSDYSIARFRFLTILLFVHGRYNYIRTSKFVLCTFYKKVTFYMTQLLFQRYTIFSSLAMSRAWSLLMYCKIITLFPVLCIGIFERDLKPATLISVPELYSTGRLSKIFNLSIFCKWMLLGTVSSLLVFFLHAITWGDTFLSDNTFYTLWFLNLTTTVILTNIKFHLFGLFSYKWLAFGLVLISIFGWLLCCKLSPCVLQGDSAESAPPTLHWNIRQSKNFWYSMFLLAALGSIIGIISKTFKSIVCPAEVDIFRKLEQRNDTGKNVEYEASTKIKEGDMHDGKAKPPCTYNKRILFSQKED</sequence>
<dbReference type="GO" id="GO:0016887">
    <property type="term" value="F:ATP hydrolysis activity"/>
    <property type="evidence" value="ECO:0007669"/>
    <property type="project" value="InterPro"/>
</dbReference>
<dbReference type="EMBL" id="HG316454">
    <property type="protein sequence ID" value="CDF87326.1"/>
    <property type="molecule type" value="Genomic_DNA"/>
</dbReference>
<feature type="binding site" evidence="14">
    <location>
        <position position="1174"/>
    </location>
    <ligand>
        <name>ATP</name>
        <dbReference type="ChEBI" id="CHEBI:30616"/>
    </ligand>
</feature>
<feature type="binding site" evidence="14">
    <location>
        <position position="1175"/>
    </location>
    <ligand>
        <name>ATP</name>
        <dbReference type="ChEBI" id="CHEBI:30616"/>
    </ligand>
</feature>
<feature type="binding site" evidence="14">
    <location>
        <position position="538"/>
    </location>
    <ligand>
        <name>ATP</name>
        <dbReference type="ChEBI" id="CHEBI:30616"/>
    </ligand>
</feature>
<keyword evidence="10 16" id="KW-0472">Membrane</keyword>
<dbReference type="SUPFAM" id="SSF56784">
    <property type="entry name" value="HAD-like"/>
    <property type="match status" value="1"/>
</dbReference>
<proteinExistence type="inferred from homology"/>
<evidence type="ECO:0000313" key="20">
    <source>
        <dbReference type="Proteomes" id="UP000019375"/>
    </source>
</evidence>
<feature type="binding site" evidence="14">
    <location>
        <position position="537"/>
    </location>
    <ligand>
        <name>ATP</name>
        <dbReference type="ChEBI" id="CHEBI:30616"/>
    </ligand>
</feature>
<name>A0A8J2T065_ZYGB2</name>
<dbReference type="PANTHER" id="PTHR24092:SF174">
    <property type="entry name" value="PHOSPHOLIPID-TRANSPORTING ATPASE DNF3-RELATED"/>
    <property type="match status" value="1"/>
</dbReference>
<evidence type="ECO:0000256" key="3">
    <source>
        <dbReference type="ARBA" id="ARBA00022692"/>
    </source>
</evidence>
<keyword evidence="9 16" id="KW-1133">Transmembrane helix</keyword>
<feature type="domain" description="P-type ATPase N-terminal" evidence="17">
    <location>
        <begin position="118"/>
        <end position="175"/>
    </location>
</feature>
<dbReference type="InterPro" id="IPR023214">
    <property type="entry name" value="HAD_sf"/>
</dbReference>
<dbReference type="Gene3D" id="3.40.1110.10">
    <property type="entry name" value="Calcium-transporting ATPase, cytoplasmic domain N"/>
    <property type="match status" value="1"/>
</dbReference>
<evidence type="ECO:0000256" key="10">
    <source>
        <dbReference type="ARBA" id="ARBA00023136"/>
    </source>
</evidence>
<dbReference type="InterPro" id="IPR018303">
    <property type="entry name" value="ATPase_P-typ_P_site"/>
</dbReference>
<dbReference type="SUPFAM" id="SSF81665">
    <property type="entry name" value="Calcium ATPase, transmembrane domain M"/>
    <property type="match status" value="1"/>
</dbReference>
<dbReference type="Proteomes" id="UP000019375">
    <property type="component" value="Unassembled WGS sequence"/>
</dbReference>
<feature type="transmembrane region" description="Helical" evidence="16">
    <location>
        <begin position="1311"/>
        <end position="1331"/>
    </location>
</feature>
<evidence type="ECO:0000256" key="13">
    <source>
        <dbReference type="PIRSR" id="PIRSR606539-1"/>
    </source>
</evidence>
<keyword evidence="8 16" id="KW-1278">Translocase</keyword>
<dbReference type="PANTHER" id="PTHR24092">
    <property type="entry name" value="PROBABLE PHOSPHOLIPID-TRANSPORTING ATPASE"/>
    <property type="match status" value="1"/>
</dbReference>
<evidence type="ECO:0000256" key="5">
    <source>
        <dbReference type="ARBA" id="ARBA00022741"/>
    </source>
</evidence>
<dbReference type="InterPro" id="IPR001757">
    <property type="entry name" value="P_typ_ATPase"/>
</dbReference>
<feature type="binding site" evidence="14">
    <location>
        <position position="1150"/>
    </location>
    <ligand>
        <name>ATP</name>
        <dbReference type="ChEBI" id="CHEBI:30616"/>
    </ligand>
</feature>
<feature type="binding site" evidence="15">
    <location>
        <position position="1171"/>
    </location>
    <ligand>
        <name>Mg(2+)</name>
        <dbReference type="ChEBI" id="CHEBI:18420"/>
    </ligand>
</feature>
<dbReference type="PROSITE" id="PS00154">
    <property type="entry name" value="ATPASE_E1_E2"/>
    <property type="match status" value="1"/>
</dbReference>
<comment type="catalytic activity">
    <reaction evidence="11 16">
        <text>ATP + H2O + phospholipidSide 1 = ADP + phosphate + phospholipidSide 2.</text>
        <dbReference type="EC" id="7.6.2.1"/>
    </reaction>
</comment>
<dbReference type="GO" id="GO:0005802">
    <property type="term" value="C:trans-Golgi network"/>
    <property type="evidence" value="ECO:0007669"/>
    <property type="project" value="TreeGrafter"/>
</dbReference>
<reference evidence="20" key="1">
    <citation type="journal article" date="2013" name="Genome Announc.">
        <title>Genome sequence of the food spoilage yeast Zygosaccharomyces bailii CLIB 213(T).</title>
        <authorList>
            <person name="Galeote V."/>
            <person name="Bigey F."/>
            <person name="Devillers H."/>
            <person name="Neuveglise C."/>
            <person name="Dequin S."/>
        </authorList>
    </citation>
    <scope>NUCLEOTIDE SEQUENCE [LARGE SCALE GENOMIC DNA]</scope>
    <source>
        <strain evidence="20">CLIB 213 / ATCC 58445 / CBS 680 / CCRC 21525 / NBRC 1098 / NCYC 1416 / NRRL Y-2227</strain>
    </source>
</reference>
<feature type="binding site" evidence="14">
    <location>
        <position position="539"/>
    </location>
    <ligand>
        <name>ATP</name>
        <dbReference type="ChEBI" id="CHEBI:30616"/>
    </ligand>
</feature>
<dbReference type="EC" id="7.6.2.1" evidence="16"/>
<dbReference type="InterPro" id="IPR036412">
    <property type="entry name" value="HAD-like_sf"/>
</dbReference>
<dbReference type="Pfam" id="PF16212">
    <property type="entry name" value="PhoLip_ATPase_C"/>
    <property type="match status" value="1"/>
</dbReference>
<feature type="binding site" evidence="14">
    <location>
        <position position="1058"/>
    </location>
    <ligand>
        <name>ATP</name>
        <dbReference type="ChEBI" id="CHEBI:30616"/>
    </ligand>
</feature>
<dbReference type="InterPro" id="IPR008250">
    <property type="entry name" value="ATPase_P-typ_transduc_dom_A_sf"/>
</dbReference>
<evidence type="ECO:0000256" key="8">
    <source>
        <dbReference type="ARBA" id="ARBA00022967"/>
    </source>
</evidence>
<dbReference type="InterPro" id="IPR023298">
    <property type="entry name" value="ATPase_P-typ_TM_dom_sf"/>
</dbReference>
<feature type="transmembrane region" description="Helical" evidence="16">
    <location>
        <begin position="1418"/>
        <end position="1435"/>
    </location>
</feature>
<comment type="catalytic activity">
    <reaction evidence="12">
        <text>a 1,2-diacyl-sn-glycero-3-phosphoethanolamine(out) + ATP + H2O = a 1,2-diacyl-sn-glycero-3-phosphoethanolamine(in) + ADP + phosphate + H(+)</text>
        <dbReference type="Rhea" id="RHEA:66132"/>
        <dbReference type="ChEBI" id="CHEBI:15377"/>
        <dbReference type="ChEBI" id="CHEBI:15378"/>
        <dbReference type="ChEBI" id="CHEBI:30616"/>
        <dbReference type="ChEBI" id="CHEBI:43474"/>
        <dbReference type="ChEBI" id="CHEBI:64612"/>
        <dbReference type="ChEBI" id="CHEBI:456216"/>
    </reaction>
    <physiologicalReaction direction="left-to-right" evidence="12">
        <dbReference type="Rhea" id="RHEA:66133"/>
    </physiologicalReaction>
</comment>
<dbReference type="GO" id="GO:0000287">
    <property type="term" value="F:magnesium ion binding"/>
    <property type="evidence" value="ECO:0007669"/>
    <property type="project" value="UniProtKB-UniRule"/>
</dbReference>
<feature type="transmembrane region" description="Helical" evidence="16">
    <location>
        <begin position="150"/>
        <end position="167"/>
    </location>
</feature>
<evidence type="ECO:0000256" key="1">
    <source>
        <dbReference type="ARBA" id="ARBA00004141"/>
    </source>
</evidence>
<comment type="subcellular location">
    <subcellularLocation>
        <location evidence="1 16">Membrane</location>
        <topology evidence="1 16">Multi-pass membrane protein</topology>
    </subcellularLocation>
</comment>
<dbReference type="InterPro" id="IPR032630">
    <property type="entry name" value="P_typ_ATPase_c"/>
</dbReference>
<feature type="binding site" evidence="15">
    <location>
        <position position="1175"/>
    </location>
    <ligand>
        <name>Mg(2+)</name>
        <dbReference type="ChEBI" id="CHEBI:18420"/>
    </ligand>
</feature>
<dbReference type="NCBIfam" id="TIGR01652">
    <property type="entry name" value="ATPase-Plipid"/>
    <property type="match status" value="1"/>
</dbReference>
<evidence type="ECO:0000256" key="11">
    <source>
        <dbReference type="ARBA" id="ARBA00034036"/>
    </source>
</evidence>
<dbReference type="Pfam" id="PF00702">
    <property type="entry name" value="Hydrolase"/>
    <property type="match status" value="1"/>
</dbReference>
<dbReference type="Pfam" id="PF16209">
    <property type="entry name" value="PhoLip_ATPase_N"/>
    <property type="match status" value="1"/>
</dbReference>
<dbReference type="SUPFAM" id="SSF81660">
    <property type="entry name" value="Metal cation-transporting ATPase, ATP-binding domain N"/>
    <property type="match status" value="1"/>
</dbReference>
<dbReference type="GO" id="GO:0140346">
    <property type="term" value="F:phosphatidylserine flippase activity"/>
    <property type="evidence" value="ECO:0007669"/>
    <property type="project" value="UniProtKB-ARBA"/>
</dbReference>
<evidence type="ECO:0000256" key="9">
    <source>
        <dbReference type="ARBA" id="ARBA00022989"/>
    </source>
</evidence>
<dbReference type="GO" id="GO:0005524">
    <property type="term" value="F:ATP binding"/>
    <property type="evidence" value="ECO:0007669"/>
    <property type="project" value="UniProtKB-UniRule"/>
</dbReference>
<evidence type="ECO:0000256" key="7">
    <source>
        <dbReference type="ARBA" id="ARBA00022842"/>
    </source>
</evidence>
<evidence type="ECO:0000259" key="18">
    <source>
        <dbReference type="Pfam" id="PF16212"/>
    </source>
</evidence>
<evidence type="ECO:0000256" key="16">
    <source>
        <dbReference type="RuleBase" id="RU362033"/>
    </source>
</evidence>
<evidence type="ECO:0000256" key="15">
    <source>
        <dbReference type="PIRSR" id="PIRSR606539-3"/>
    </source>
</evidence>
<feature type="transmembrane region" description="Helical" evidence="16">
    <location>
        <begin position="1372"/>
        <end position="1398"/>
    </location>
</feature>
<accession>A0A8J2T065</accession>